<organism evidence="1 2">
    <name type="scientific">Humisphaera borealis</name>
    <dbReference type="NCBI Taxonomy" id="2807512"/>
    <lineage>
        <taxon>Bacteria</taxon>
        <taxon>Pseudomonadati</taxon>
        <taxon>Planctomycetota</taxon>
        <taxon>Phycisphaerae</taxon>
        <taxon>Tepidisphaerales</taxon>
        <taxon>Tepidisphaeraceae</taxon>
        <taxon>Humisphaera</taxon>
    </lineage>
</organism>
<accession>A0A7M2WQ61</accession>
<dbReference type="RefSeq" id="WP_206290493.1">
    <property type="nucleotide sequence ID" value="NZ_CP063458.1"/>
</dbReference>
<dbReference type="SUPFAM" id="SSF88946">
    <property type="entry name" value="Sigma2 domain of RNA polymerase sigma factors"/>
    <property type="match status" value="1"/>
</dbReference>
<dbReference type="GO" id="GO:0006352">
    <property type="term" value="P:DNA-templated transcription initiation"/>
    <property type="evidence" value="ECO:0007669"/>
    <property type="project" value="InterPro"/>
</dbReference>
<gene>
    <name evidence="1" type="ORF">IPV69_14950</name>
</gene>
<evidence type="ECO:0000313" key="2">
    <source>
        <dbReference type="Proteomes" id="UP000593765"/>
    </source>
</evidence>
<dbReference type="Proteomes" id="UP000593765">
    <property type="component" value="Chromosome"/>
</dbReference>
<dbReference type="EMBL" id="CP063458">
    <property type="protein sequence ID" value="QOV87586.1"/>
    <property type="molecule type" value="Genomic_DNA"/>
</dbReference>
<evidence type="ECO:0000313" key="1">
    <source>
        <dbReference type="EMBL" id="QOV87586.1"/>
    </source>
</evidence>
<proteinExistence type="predicted"/>
<protein>
    <recommendedName>
        <fullName evidence="3">Sigma-70 family RNA polymerase sigma factor</fullName>
    </recommendedName>
</protein>
<dbReference type="KEGG" id="hbs:IPV69_14950"/>
<keyword evidence="2" id="KW-1185">Reference proteome</keyword>
<sequence>MATRERDEPAAFPKTSWSLVGRAAGAEDKQSRDALNELVIRYLPALRAHLILARRLSHDTADELLQEFLASKLIENTLVARAQPERGKFRTFLLASLRNFLVDRARAARAKKRGGGEATLAIDADVTGDPADPRAEEPSAAFEAAWARQVMDRAATLMHQTCDADGRTDLWTVFEARLLAPSRDGTPPADYEVIARTIGGKSAEQVSNLLTTAKRQFNRSLREAIAEYAGDGEVDQEIHDLHDALAKAKPQG</sequence>
<dbReference type="Gene3D" id="1.10.1740.10">
    <property type="match status" value="1"/>
</dbReference>
<dbReference type="InterPro" id="IPR013325">
    <property type="entry name" value="RNA_pol_sigma_r2"/>
</dbReference>
<reference evidence="1 2" key="1">
    <citation type="submission" date="2020-10" db="EMBL/GenBank/DDBJ databases">
        <title>Wide distribution of Phycisphaera-like planctomycetes from WD2101 soil group in peatlands and genome analysis of the first cultivated representative.</title>
        <authorList>
            <person name="Dedysh S.N."/>
            <person name="Beletsky A.V."/>
            <person name="Ivanova A."/>
            <person name="Kulichevskaya I.S."/>
            <person name="Suzina N.E."/>
            <person name="Philippov D.A."/>
            <person name="Rakitin A.L."/>
            <person name="Mardanov A.V."/>
            <person name="Ravin N.V."/>
        </authorList>
    </citation>
    <scope>NUCLEOTIDE SEQUENCE [LARGE SCALE GENOMIC DNA]</scope>
    <source>
        <strain evidence="1 2">M1803</strain>
    </source>
</reference>
<name>A0A7M2WQ61_9BACT</name>
<dbReference type="GO" id="GO:0003700">
    <property type="term" value="F:DNA-binding transcription factor activity"/>
    <property type="evidence" value="ECO:0007669"/>
    <property type="project" value="InterPro"/>
</dbReference>
<evidence type="ECO:0008006" key="3">
    <source>
        <dbReference type="Google" id="ProtNLM"/>
    </source>
</evidence>
<dbReference type="AlphaFoldDB" id="A0A7M2WQ61"/>